<dbReference type="Proteomes" id="UP000185669">
    <property type="component" value="Unassembled WGS sequence"/>
</dbReference>
<evidence type="ECO:0000256" key="6">
    <source>
        <dbReference type="ARBA" id="ARBA00022691"/>
    </source>
</evidence>
<dbReference type="HAMAP" id="MF_00090">
    <property type="entry name" value="PIMT"/>
    <property type="match status" value="1"/>
</dbReference>
<proteinExistence type="inferred from homology"/>
<evidence type="ECO:0000256" key="3">
    <source>
        <dbReference type="ARBA" id="ARBA00022490"/>
    </source>
</evidence>
<evidence type="ECO:0000256" key="7">
    <source>
        <dbReference type="HAMAP-Rule" id="MF_00090"/>
    </source>
</evidence>
<dbReference type="NCBIfam" id="NF001453">
    <property type="entry name" value="PRK00312.1"/>
    <property type="match status" value="1"/>
</dbReference>
<dbReference type="PROSITE" id="PS01279">
    <property type="entry name" value="PCMT"/>
    <property type="match status" value="1"/>
</dbReference>
<comment type="function">
    <text evidence="7">Catalyzes the methyl esterification of L-isoaspartyl residues in peptides and proteins that result from spontaneous decomposition of normal L-aspartyl and L-asparaginyl residues. It plays a role in the repair and/or degradation of damaged proteins.</text>
</comment>
<dbReference type="FunFam" id="3.40.50.150:FF:000010">
    <property type="entry name" value="Protein-L-isoaspartate O-methyltransferase"/>
    <property type="match status" value="1"/>
</dbReference>
<feature type="active site" evidence="7">
    <location>
        <position position="63"/>
    </location>
</feature>
<evidence type="ECO:0000256" key="2">
    <source>
        <dbReference type="ARBA" id="ARBA00005369"/>
    </source>
</evidence>
<comment type="similarity">
    <text evidence="2 7">Belongs to the methyltransferase superfamily. L-isoaspartyl/D-aspartyl protein methyltransferase family.</text>
</comment>
<dbReference type="EMBL" id="FTNC01000024">
    <property type="protein sequence ID" value="SIR39709.1"/>
    <property type="molecule type" value="Genomic_DNA"/>
</dbReference>
<name>A0A1N7AKU8_9FIRM</name>
<keyword evidence="3 7" id="KW-0963">Cytoplasm</keyword>
<dbReference type="AlphaFoldDB" id="A0A1N7AKU8"/>
<evidence type="ECO:0000313" key="9">
    <source>
        <dbReference type="Proteomes" id="UP000185669"/>
    </source>
</evidence>
<dbReference type="EC" id="2.1.1.77" evidence="7"/>
<gene>
    <name evidence="7" type="primary">pcm</name>
    <name evidence="8" type="ORF">SAMN05421834_1249</name>
</gene>
<evidence type="ECO:0000256" key="1">
    <source>
        <dbReference type="ARBA" id="ARBA00004496"/>
    </source>
</evidence>
<comment type="subcellular location">
    <subcellularLocation>
        <location evidence="1 7">Cytoplasm</location>
    </subcellularLocation>
</comment>
<dbReference type="RefSeq" id="WP_076545813.1">
    <property type="nucleotide sequence ID" value="NZ_FTNC01000024.1"/>
</dbReference>
<dbReference type="InterPro" id="IPR000682">
    <property type="entry name" value="PCMT"/>
</dbReference>
<protein>
    <recommendedName>
        <fullName evidence="7">Protein-L-isoaspartate O-methyltransferase</fullName>
        <ecNumber evidence="7">2.1.1.77</ecNumber>
    </recommendedName>
    <alternativeName>
        <fullName evidence="7">L-isoaspartyl protein carboxyl methyltransferase</fullName>
    </alternativeName>
    <alternativeName>
        <fullName evidence="7">Protein L-isoaspartyl methyltransferase</fullName>
    </alternativeName>
    <alternativeName>
        <fullName evidence="7">Protein-beta-aspartate methyltransferase</fullName>
        <shortName evidence="7">PIMT</shortName>
    </alternativeName>
</protein>
<dbReference type="CDD" id="cd02440">
    <property type="entry name" value="AdoMet_MTases"/>
    <property type="match status" value="1"/>
</dbReference>
<evidence type="ECO:0000313" key="8">
    <source>
        <dbReference type="EMBL" id="SIR39709.1"/>
    </source>
</evidence>
<evidence type="ECO:0000256" key="5">
    <source>
        <dbReference type="ARBA" id="ARBA00022679"/>
    </source>
</evidence>
<dbReference type="STRING" id="56779.SAMN05421834_1249"/>
<dbReference type="NCBIfam" id="TIGR00080">
    <property type="entry name" value="pimt"/>
    <property type="match status" value="1"/>
</dbReference>
<dbReference type="OrthoDB" id="9772751at2"/>
<dbReference type="SUPFAM" id="SSF53335">
    <property type="entry name" value="S-adenosyl-L-methionine-dependent methyltransferases"/>
    <property type="match status" value="1"/>
</dbReference>
<reference evidence="9" key="1">
    <citation type="submission" date="2017-01" db="EMBL/GenBank/DDBJ databases">
        <authorList>
            <person name="Varghese N."/>
            <person name="Submissions S."/>
        </authorList>
    </citation>
    <scope>NUCLEOTIDE SEQUENCE [LARGE SCALE GENOMIC DNA]</scope>
    <source>
        <strain evidence="9">ATCC 700103</strain>
    </source>
</reference>
<organism evidence="8 9">
    <name type="scientific">Halanaerobium kushneri</name>
    <dbReference type="NCBI Taxonomy" id="56779"/>
    <lineage>
        <taxon>Bacteria</taxon>
        <taxon>Bacillati</taxon>
        <taxon>Bacillota</taxon>
        <taxon>Clostridia</taxon>
        <taxon>Halanaerobiales</taxon>
        <taxon>Halanaerobiaceae</taxon>
        <taxon>Halanaerobium</taxon>
    </lineage>
</organism>
<keyword evidence="4 7" id="KW-0489">Methyltransferase</keyword>
<keyword evidence="6 7" id="KW-0949">S-adenosyl-L-methionine</keyword>
<dbReference type="GO" id="GO:0004719">
    <property type="term" value="F:protein-L-isoaspartate (D-aspartate) O-methyltransferase activity"/>
    <property type="evidence" value="ECO:0007669"/>
    <property type="project" value="UniProtKB-UniRule"/>
</dbReference>
<dbReference type="GO" id="GO:0032259">
    <property type="term" value="P:methylation"/>
    <property type="evidence" value="ECO:0007669"/>
    <property type="project" value="UniProtKB-KW"/>
</dbReference>
<dbReference type="GO" id="GO:0030091">
    <property type="term" value="P:protein repair"/>
    <property type="evidence" value="ECO:0007669"/>
    <property type="project" value="UniProtKB-UniRule"/>
</dbReference>
<keyword evidence="9" id="KW-1185">Reference proteome</keyword>
<dbReference type="Pfam" id="PF01135">
    <property type="entry name" value="PCMT"/>
    <property type="match status" value="1"/>
</dbReference>
<dbReference type="PANTHER" id="PTHR11579:SF0">
    <property type="entry name" value="PROTEIN-L-ISOASPARTATE(D-ASPARTATE) O-METHYLTRANSFERASE"/>
    <property type="match status" value="1"/>
</dbReference>
<dbReference type="InterPro" id="IPR029063">
    <property type="entry name" value="SAM-dependent_MTases_sf"/>
</dbReference>
<dbReference type="GO" id="GO:0005737">
    <property type="term" value="C:cytoplasm"/>
    <property type="evidence" value="ECO:0007669"/>
    <property type="project" value="UniProtKB-SubCell"/>
</dbReference>
<keyword evidence="5 7" id="KW-0808">Transferase</keyword>
<sequence length="216" mass="24481">MEKDFEKLRQKMVKEQLIKRGIEDEAVLKAFRKVAREKFMLEKNREYAYQDGAQSIDAGQTISQPYIVALMLQSLGLNEGARVLEVGTGSGYAAALLAEIAKKVYTIERIEELALKASKVLEKLNYHNVEVKVGDGSLGWEENAPYDAILVSAAAPYVPEKLIEQLTVKGRLIIPIGKRNGIQQLKLITKKYRNKIKEENLEYVRFVPLLGEDSWR</sequence>
<accession>A0A1N7AKU8</accession>
<dbReference type="Gene3D" id="3.40.50.150">
    <property type="entry name" value="Vaccinia Virus protein VP39"/>
    <property type="match status" value="1"/>
</dbReference>
<evidence type="ECO:0000256" key="4">
    <source>
        <dbReference type="ARBA" id="ARBA00022603"/>
    </source>
</evidence>
<dbReference type="PANTHER" id="PTHR11579">
    <property type="entry name" value="PROTEIN-L-ISOASPARTATE O-METHYLTRANSFERASE"/>
    <property type="match status" value="1"/>
</dbReference>
<comment type="catalytic activity">
    <reaction evidence="7">
        <text>[protein]-L-isoaspartate + S-adenosyl-L-methionine = [protein]-L-isoaspartate alpha-methyl ester + S-adenosyl-L-homocysteine</text>
        <dbReference type="Rhea" id="RHEA:12705"/>
        <dbReference type="Rhea" id="RHEA-COMP:12143"/>
        <dbReference type="Rhea" id="RHEA-COMP:12144"/>
        <dbReference type="ChEBI" id="CHEBI:57856"/>
        <dbReference type="ChEBI" id="CHEBI:59789"/>
        <dbReference type="ChEBI" id="CHEBI:90596"/>
        <dbReference type="ChEBI" id="CHEBI:90598"/>
        <dbReference type="EC" id="2.1.1.77"/>
    </reaction>
</comment>